<accession>A0A2M4DRB1</accession>
<reference evidence="2" key="1">
    <citation type="submission" date="2018-01" db="EMBL/GenBank/DDBJ databases">
        <title>An insight into the sialome of Amazonian anophelines.</title>
        <authorList>
            <person name="Ribeiro J.M."/>
            <person name="Scarpassa V."/>
            <person name="Calvo E."/>
        </authorList>
    </citation>
    <scope>NUCLEOTIDE SEQUENCE</scope>
</reference>
<organism evidence="2">
    <name type="scientific">Anopheles darlingi</name>
    <name type="common">Mosquito</name>
    <dbReference type="NCBI Taxonomy" id="43151"/>
    <lineage>
        <taxon>Eukaryota</taxon>
        <taxon>Metazoa</taxon>
        <taxon>Ecdysozoa</taxon>
        <taxon>Arthropoda</taxon>
        <taxon>Hexapoda</taxon>
        <taxon>Insecta</taxon>
        <taxon>Pterygota</taxon>
        <taxon>Neoptera</taxon>
        <taxon>Endopterygota</taxon>
        <taxon>Diptera</taxon>
        <taxon>Nematocera</taxon>
        <taxon>Culicoidea</taxon>
        <taxon>Culicidae</taxon>
        <taxon>Anophelinae</taxon>
        <taxon>Anopheles</taxon>
    </lineage>
</organism>
<dbReference type="AlphaFoldDB" id="A0A2M4DRB1"/>
<sequence length="80" mass="9248">MPKYGFVLCANHSPCPSYCLSLLFFCLELQTTQSHRCARAHTHQLAQVVCRWVAFTLSNGPPKESEISMLRTDHQWRLRV</sequence>
<evidence type="ECO:0000256" key="1">
    <source>
        <dbReference type="SAM" id="SignalP"/>
    </source>
</evidence>
<proteinExistence type="predicted"/>
<evidence type="ECO:0000313" key="2">
    <source>
        <dbReference type="EMBL" id="MBW80086.1"/>
    </source>
</evidence>
<protein>
    <submittedName>
        <fullName evidence="2">Putative secreted protein</fullName>
    </submittedName>
</protein>
<dbReference type="EMBL" id="GGFL01015908">
    <property type="protein sequence ID" value="MBW80086.1"/>
    <property type="molecule type" value="Transcribed_RNA"/>
</dbReference>
<feature type="chain" id="PRO_5014727589" evidence="1">
    <location>
        <begin position="35"/>
        <end position="80"/>
    </location>
</feature>
<name>A0A2M4DRB1_ANODA</name>
<keyword evidence="1" id="KW-0732">Signal</keyword>
<feature type="signal peptide" evidence="1">
    <location>
        <begin position="1"/>
        <end position="34"/>
    </location>
</feature>